<dbReference type="Gene3D" id="3.30.457.10">
    <property type="entry name" value="Copper amine oxidase-like, N-terminal domain"/>
    <property type="match status" value="2"/>
</dbReference>
<proteinExistence type="predicted"/>
<evidence type="ECO:0000313" key="2">
    <source>
        <dbReference type="EMBL" id="TEB06162.1"/>
    </source>
</evidence>
<name>A0A4Y7RBF0_9FIRM</name>
<dbReference type="RefSeq" id="WP_190258765.1">
    <property type="nucleotide sequence ID" value="NZ_QFGA01000002.1"/>
</dbReference>
<gene>
    <name evidence="2" type="ORF">Psch_03206</name>
</gene>
<sequence length="311" mass="34235">MKRFFALVIIVAVGIIFLPWLHAARADTQSTTVNVYSQQNDLVKSVVFRIGNPYYVVNNQTPGVQMDVAPFIQNDRTFVPVRYLGNALGVTDENITWDAPSQMATLEGAKAMLQMTIGKAQVTSDGVAKAIDVAPMLVDPGRTMLPARYVAEGLGYEVAWDAASQTVVCWPAGEAQPDVSVAVDYLNEQGQPVVQGETYTTRAGYQIPKETKLVIPEYINDFGPGDPNRCEIGFGIDLTKGDLEGQWKDAAAILSQKLDSQAVDDVMAYVMQKTERNQELTNKFWETTDKKVCVGSSWGSYGIQITVWYKS</sequence>
<keyword evidence="3" id="KW-1185">Reference proteome</keyword>
<reference evidence="2 3" key="1">
    <citation type="journal article" date="2018" name="Environ. Microbiol.">
        <title>Novel energy conservation strategies and behaviour of Pelotomaculum schinkii driving syntrophic propionate catabolism.</title>
        <authorList>
            <person name="Hidalgo-Ahumada C.A.P."/>
            <person name="Nobu M.K."/>
            <person name="Narihiro T."/>
            <person name="Tamaki H."/>
            <person name="Liu W.T."/>
            <person name="Kamagata Y."/>
            <person name="Stams A.J.M."/>
            <person name="Imachi H."/>
            <person name="Sousa D.Z."/>
        </authorList>
    </citation>
    <scope>NUCLEOTIDE SEQUENCE [LARGE SCALE GENOMIC DNA]</scope>
    <source>
        <strain evidence="2 3">HH</strain>
    </source>
</reference>
<organism evidence="2 3">
    <name type="scientific">Pelotomaculum schinkii</name>
    <dbReference type="NCBI Taxonomy" id="78350"/>
    <lineage>
        <taxon>Bacteria</taxon>
        <taxon>Bacillati</taxon>
        <taxon>Bacillota</taxon>
        <taxon>Clostridia</taxon>
        <taxon>Eubacteriales</taxon>
        <taxon>Desulfotomaculaceae</taxon>
        <taxon>Pelotomaculum</taxon>
    </lineage>
</organism>
<dbReference type="AlphaFoldDB" id="A0A4Y7RBF0"/>
<dbReference type="InterPro" id="IPR012854">
    <property type="entry name" value="Cu_amine_oxidase-like_N"/>
</dbReference>
<feature type="domain" description="Copper amine oxidase-like N-terminal" evidence="1">
    <location>
        <begin position="57"/>
        <end position="168"/>
    </location>
</feature>
<dbReference type="SUPFAM" id="SSF55383">
    <property type="entry name" value="Copper amine oxidase, domain N"/>
    <property type="match status" value="2"/>
</dbReference>
<dbReference type="Proteomes" id="UP000298324">
    <property type="component" value="Unassembled WGS sequence"/>
</dbReference>
<accession>A0A4Y7RBF0</accession>
<dbReference type="InterPro" id="IPR036582">
    <property type="entry name" value="Mao_N_sf"/>
</dbReference>
<dbReference type="EMBL" id="QFGA01000002">
    <property type="protein sequence ID" value="TEB06162.1"/>
    <property type="molecule type" value="Genomic_DNA"/>
</dbReference>
<evidence type="ECO:0000313" key="3">
    <source>
        <dbReference type="Proteomes" id="UP000298324"/>
    </source>
</evidence>
<protein>
    <recommendedName>
        <fullName evidence="1">Copper amine oxidase-like N-terminal domain-containing protein</fullName>
    </recommendedName>
</protein>
<evidence type="ECO:0000259" key="1">
    <source>
        <dbReference type="Pfam" id="PF07833"/>
    </source>
</evidence>
<comment type="caution">
    <text evidence="2">The sequence shown here is derived from an EMBL/GenBank/DDBJ whole genome shotgun (WGS) entry which is preliminary data.</text>
</comment>
<dbReference type="Pfam" id="PF07833">
    <property type="entry name" value="Cu_amine_oxidN1"/>
    <property type="match status" value="1"/>
</dbReference>